<proteinExistence type="predicted"/>
<gene>
    <name evidence="8" type="ORF">SMTD_LOCUS2004</name>
</gene>
<organism evidence="8 9">
    <name type="scientific">Schistosoma mattheei</name>
    <dbReference type="NCBI Taxonomy" id="31246"/>
    <lineage>
        <taxon>Eukaryota</taxon>
        <taxon>Metazoa</taxon>
        <taxon>Spiralia</taxon>
        <taxon>Lophotrochozoa</taxon>
        <taxon>Platyhelminthes</taxon>
        <taxon>Trematoda</taxon>
        <taxon>Digenea</taxon>
        <taxon>Strigeidida</taxon>
        <taxon>Schistosomatoidea</taxon>
        <taxon>Schistosomatidae</taxon>
        <taxon>Schistosoma</taxon>
    </lineage>
</organism>
<dbReference type="InterPro" id="IPR036412">
    <property type="entry name" value="HAD-like_sf"/>
</dbReference>
<dbReference type="Gene3D" id="1.20.1110.10">
    <property type="entry name" value="Calcium-transporting ATPase, transmembrane domain"/>
    <property type="match status" value="1"/>
</dbReference>
<dbReference type="GO" id="GO:0005524">
    <property type="term" value="F:ATP binding"/>
    <property type="evidence" value="ECO:0007669"/>
    <property type="project" value="UniProtKB-KW"/>
</dbReference>
<dbReference type="Proteomes" id="UP000269396">
    <property type="component" value="Unassembled WGS sequence"/>
</dbReference>
<keyword evidence="6" id="KW-1133">Transmembrane helix</keyword>
<dbReference type="PANTHER" id="PTHR24092:SF218">
    <property type="entry name" value="PHOSPHOLIPID-TRANSPORTING ATPASE"/>
    <property type="match status" value="1"/>
</dbReference>
<evidence type="ECO:0000256" key="1">
    <source>
        <dbReference type="ARBA" id="ARBA00004141"/>
    </source>
</evidence>
<dbReference type="InterPro" id="IPR018303">
    <property type="entry name" value="ATPase_P-typ_P_site"/>
</dbReference>
<dbReference type="FunFam" id="3.40.50.1000:FF:000001">
    <property type="entry name" value="Phospholipid-transporting ATPase IC"/>
    <property type="match status" value="1"/>
</dbReference>
<dbReference type="GO" id="GO:0045332">
    <property type="term" value="P:phospholipid translocation"/>
    <property type="evidence" value="ECO:0007669"/>
    <property type="project" value="TreeGrafter"/>
</dbReference>
<keyword evidence="2" id="KW-0812">Transmembrane</keyword>
<keyword evidence="3" id="KW-0547">Nucleotide-binding</keyword>
<evidence type="ECO:0008006" key="10">
    <source>
        <dbReference type="Google" id="ProtNLM"/>
    </source>
</evidence>
<dbReference type="SUPFAM" id="SSF56784">
    <property type="entry name" value="HAD-like"/>
    <property type="match status" value="1"/>
</dbReference>
<evidence type="ECO:0000256" key="3">
    <source>
        <dbReference type="ARBA" id="ARBA00022741"/>
    </source>
</evidence>
<evidence type="ECO:0000256" key="2">
    <source>
        <dbReference type="ARBA" id="ARBA00022692"/>
    </source>
</evidence>
<dbReference type="GO" id="GO:0140326">
    <property type="term" value="F:ATPase-coupled intramembrane lipid transporter activity"/>
    <property type="evidence" value="ECO:0007669"/>
    <property type="project" value="TreeGrafter"/>
</dbReference>
<keyword evidence="9" id="KW-1185">Reference proteome</keyword>
<sequence>MYVTIEFVKMHQVWHMNNDLQLYDSNLDRRIEIRTFNIPEDLGQIEYVFTDKTGTLTENKMEFKRASINGKDYHTDDG</sequence>
<keyword evidence="4" id="KW-0067">ATP-binding</keyword>
<reference evidence="8 9" key="1">
    <citation type="submission" date="2018-11" db="EMBL/GenBank/DDBJ databases">
        <authorList>
            <consortium name="Pathogen Informatics"/>
        </authorList>
    </citation>
    <scope>NUCLEOTIDE SEQUENCE [LARGE SCALE GENOMIC DNA]</scope>
    <source>
        <strain>Denwood</strain>
        <strain evidence="9">Zambia</strain>
    </source>
</reference>
<dbReference type="InterPro" id="IPR023299">
    <property type="entry name" value="ATPase_P-typ_cyto_dom_N"/>
</dbReference>
<evidence type="ECO:0000256" key="7">
    <source>
        <dbReference type="ARBA" id="ARBA00023136"/>
    </source>
</evidence>
<keyword evidence="5" id="KW-1278">Translocase</keyword>
<dbReference type="Gene3D" id="3.40.1110.10">
    <property type="entry name" value="Calcium-transporting ATPase, cytoplasmic domain N"/>
    <property type="match status" value="1"/>
</dbReference>
<dbReference type="InterPro" id="IPR023214">
    <property type="entry name" value="HAD_sf"/>
</dbReference>
<comment type="subcellular location">
    <subcellularLocation>
        <location evidence="1">Membrane</location>
        <topology evidence="1">Multi-pass membrane protein</topology>
    </subcellularLocation>
</comment>
<evidence type="ECO:0000256" key="6">
    <source>
        <dbReference type="ARBA" id="ARBA00022989"/>
    </source>
</evidence>
<evidence type="ECO:0000256" key="5">
    <source>
        <dbReference type="ARBA" id="ARBA00022967"/>
    </source>
</evidence>
<keyword evidence="7" id="KW-0472">Membrane</keyword>
<dbReference type="GO" id="GO:0005886">
    <property type="term" value="C:plasma membrane"/>
    <property type="evidence" value="ECO:0007669"/>
    <property type="project" value="TreeGrafter"/>
</dbReference>
<accession>A0A3P7Y8F4</accession>
<evidence type="ECO:0000313" key="8">
    <source>
        <dbReference type="EMBL" id="VDO83411.1"/>
    </source>
</evidence>
<protein>
    <recommendedName>
        <fullName evidence="10">PhoLip_ATPase_N domain-containing protein</fullName>
    </recommendedName>
</protein>
<dbReference type="Gene3D" id="3.40.50.1000">
    <property type="entry name" value="HAD superfamily/HAD-like"/>
    <property type="match status" value="1"/>
</dbReference>
<dbReference type="EMBL" id="UZAL01002509">
    <property type="protein sequence ID" value="VDO83411.1"/>
    <property type="molecule type" value="Genomic_DNA"/>
</dbReference>
<dbReference type="PANTHER" id="PTHR24092">
    <property type="entry name" value="PROBABLE PHOSPHOLIPID-TRANSPORTING ATPASE"/>
    <property type="match status" value="1"/>
</dbReference>
<evidence type="ECO:0000313" key="9">
    <source>
        <dbReference type="Proteomes" id="UP000269396"/>
    </source>
</evidence>
<evidence type="ECO:0000256" key="4">
    <source>
        <dbReference type="ARBA" id="ARBA00022840"/>
    </source>
</evidence>
<dbReference type="PROSITE" id="PS00154">
    <property type="entry name" value="ATPASE_E1_E2"/>
    <property type="match status" value="1"/>
</dbReference>
<name>A0A3P7Y8F4_9TREM</name>
<dbReference type="AlphaFoldDB" id="A0A3P7Y8F4"/>